<dbReference type="InterPro" id="IPR009050">
    <property type="entry name" value="Globin-like_sf"/>
</dbReference>
<dbReference type="EMBL" id="JAZHBO010000001">
    <property type="protein sequence ID" value="MEF2155507.1"/>
    <property type="molecule type" value="Genomic_DNA"/>
</dbReference>
<proteinExistence type="predicted"/>
<protein>
    <submittedName>
        <fullName evidence="1">Group III truncated hemoglobin</fullName>
    </submittedName>
</protein>
<keyword evidence="2" id="KW-1185">Reference proteome</keyword>
<dbReference type="InterPro" id="IPR012292">
    <property type="entry name" value="Globin/Proto"/>
</dbReference>
<dbReference type="SUPFAM" id="SSF46458">
    <property type="entry name" value="Globin-like"/>
    <property type="match status" value="1"/>
</dbReference>
<reference evidence="1 2" key="1">
    <citation type="submission" date="2024-01" db="EMBL/GenBank/DDBJ databases">
        <title>Novel species of the genus Luteimonas isolated from rivers.</title>
        <authorList>
            <person name="Lu H."/>
        </authorList>
    </citation>
    <scope>NUCLEOTIDE SEQUENCE [LARGE SCALE GENOMIC DNA]</scope>
    <source>
        <strain evidence="1 2">FXH3W</strain>
    </source>
</reference>
<dbReference type="CDD" id="cd08916">
    <property type="entry name" value="TrHb3_P"/>
    <property type="match status" value="1"/>
</dbReference>
<sequence length="142" mass="15944">MTVKSTPGASRLPLTEANIATLIDVFYDRVRVHPDLGPVFNAAVHDWPEHKALLSSFWSSVALKTQTYRGNPMRQHFNKGVRFEHFAQWLDLWRQTTDELLEPDAATELQHYAERIGHSLKYGLGLTGAHGGRDLGLPVVGQ</sequence>
<dbReference type="Proteomes" id="UP001356170">
    <property type="component" value="Unassembled WGS sequence"/>
</dbReference>
<evidence type="ECO:0000313" key="2">
    <source>
        <dbReference type="Proteomes" id="UP001356170"/>
    </source>
</evidence>
<dbReference type="Gene3D" id="1.10.490.10">
    <property type="entry name" value="Globins"/>
    <property type="match status" value="1"/>
</dbReference>
<accession>A0ABU7UYF6</accession>
<organism evidence="1 2">
    <name type="scientific">Aquilutibacter rugosus</name>
    <dbReference type="NCBI Taxonomy" id="3115820"/>
    <lineage>
        <taxon>Bacteria</taxon>
        <taxon>Pseudomonadati</taxon>
        <taxon>Pseudomonadota</taxon>
        <taxon>Gammaproteobacteria</taxon>
        <taxon>Lysobacterales</taxon>
        <taxon>Lysobacteraceae</taxon>
        <taxon>Aquilutibacter</taxon>
    </lineage>
</organism>
<comment type="caution">
    <text evidence="1">The sequence shown here is derived from an EMBL/GenBank/DDBJ whole genome shotgun (WGS) entry which is preliminary data.</text>
</comment>
<dbReference type="RefSeq" id="WP_331703538.1">
    <property type="nucleotide sequence ID" value="NZ_JAZHBO010000001.1"/>
</dbReference>
<name>A0ABU7UYF6_9GAMM</name>
<gene>
    <name evidence="1" type="ORF">V3390_04575</name>
</gene>
<evidence type="ECO:0000313" key="1">
    <source>
        <dbReference type="EMBL" id="MEF2155507.1"/>
    </source>
</evidence>